<feature type="domain" description="Transcriptional repressor PaaX-like central Cas2-like" evidence="1">
    <location>
        <begin position="114"/>
        <end position="184"/>
    </location>
</feature>
<gene>
    <name evidence="2" type="ORF">COV26_02060</name>
</gene>
<dbReference type="Pfam" id="PF20803">
    <property type="entry name" value="PaaX_M"/>
    <property type="match status" value="1"/>
</dbReference>
<evidence type="ECO:0000259" key="1">
    <source>
        <dbReference type="Pfam" id="PF20803"/>
    </source>
</evidence>
<proteinExistence type="predicted"/>
<evidence type="ECO:0000313" key="3">
    <source>
        <dbReference type="Proteomes" id="UP000228508"/>
    </source>
</evidence>
<sequence length="199" mass="23520">MKILKNIKNIDKVEYKKLRIGSVAQKILLLLQGGLALGLTQRPDTYFRIIRGITKEWQDINERTLHEAIKKLYQSKLIDYKENDDGTVDLVLNDDGKKRALKYNLDTIKIKKSAKWDGLWRVIIFDIPECFKQGRDALSVKLKQMGFYPLQKSVFIYPYECKNEIDFIIEIFDLRQYIRIMLVKETDVDLDLKNKFKLK</sequence>
<dbReference type="EMBL" id="PFCH01000036">
    <property type="protein sequence ID" value="PIR72792.1"/>
    <property type="molecule type" value="Genomic_DNA"/>
</dbReference>
<dbReference type="Gene3D" id="3.30.70.2650">
    <property type="match status" value="1"/>
</dbReference>
<name>A0A2H0TKV2_9BACT</name>
<accession>A0A2H0TKV2</accession>
<dbReference type="Proteomes" id="UP000228508">
    <property type="component" value="Unassembled WGS sequence"/>
</dbReference>
<dbReference type="AlphaFoldDB" id="A0A2H0TKV2"/>
<comment type="caution">
    <text evidence="2">The sequence shown here is derived from an EMBL/GenBank/DDBJ whole genome shotgun (WGS) entry which is preliminary data.</text>
</comment>
<organism evidence="2 3">
    <name type="scientific">Candidatus Nealsonbacteria bacterium CG10_big_fil_rev_8_21_14_0_10_36_23</name>
    <dbReference type="NCBI Taxonomy" id="1974709"/>
    <lineage>
        <taxon>Bacteria</taxon>
        <taxon>Candidatus Nealsoniibacteriota</taxon>
    </lineage>
</organism>
<protein>
    <recommendedName>
        <fullName evidence="1">Transcriptional repressor PaaX-like central Cas2-like domain-containing protein</fullName>
    </recommendedName>
</protein>
<dbReference type="InterPro" id="IPR048846">
    <property type="entry name" value="PaaX-like_central"/>
</dbReference>
<evidence type="ECO:0000313" key="2">
    <source>
        <dbReference type="EMBL" id="PIR72792.1"/>
    </source>
</evidence>
<reference evidence="3" key="1">
    <citation type="submission" date="2017-09" db="EMBL/GenBank/DDBJ databases">
        <title>Depth-based differentiation of microbial function through sediment-hosted aquifers and enrichment of novel symbionts in the deep terrestrial subsurface.</title>
        <authorList>
            <person name="Probst A.J."/>
            <person name="Ladd B."/>
            <person name="Jarett J.K."/>
            <person name="Geller-Mcgrath D.E."/>
            <person name="Sieber C.M.K."/>
            <person name="Emerson J.B."/>
            <person name="Anantharaman K."/>
            <person name="Thomas B.C."/>
            <person name="Malmstrom R."/>
            <person name="Stieglmeier M."/>
            <person name="Klingl A."/>
            <person name="Woyke T."/>
            <person name="Ryan C.M."/>
            <person name="Banfield J.F."/>
        </authorList>
    </citation>
    <scope>NUCLEOTIDE SEQUENCE [LARGE SCALE GENOMIC DNA]</scope>
</reference>